<evidence type="ECO:0000313" key="2">
    <source>
        <dbReference type="EMBL" id="PSR57259.1"/>
    </source>
</evidence>
<dbReference type="InterPro" id="IPR036237">
    <property type="entry name" value="Xyl_isomerase-like_sf"/>
</dbReference>
<keyword evidence="3" id="KW-1185">Reference proteome</keyword>
<dbReference type="InterPro" id="IPR006311">
    <property type="entry name" value="TAT_signal"/>
</dbReference>
<dbReference type="OrthoDB" id="1411356at2"/>
<name>A0A2T2YP53_9BACT</name>
<gene>
    <name evidence="2" type="ORF">AHMF7605_11160</name>
</gene>
<dbReference type="PANTHER" id="PTHR12110:SF53">
    <property type="entry name" value="BLR5974 PROTEIN"/>
    <property type="match status" value="1"/>
</dbReference>
<accession>A0A2T2YP53</accession>
<dbReference type="Pfam" id="PF01261">
    <property type="entry name" value="AP_endonuc_2"/>
    <property type="match status" value="1"/>
</dbReference>
<dbReference type="EMBL" id="PYFT01000001">
    <property type="protein sequence ID" value="PSR57259.1"/>
    <property type="molecule type" value="Genomic_DNA"/>
</dbReference>
<dbReference type="RefSeq" id="WP_106933431.1">
    <property type="nucleotide sequence ID" value="NZ_PYFT01000001.1"/>
</dbReference>
<organism evidence="2 3">
    <name type="scientific">Adhaeribacter arboris</name>
    <dbReference type="NCBI Taxonomy" id="2072846"/>
    <lineage>
        <taxon>Bacteria</taxon>
        <taxon>Pseudomonadati</taxon>
        <taxon>Bacteroidota</taxon>
        <taxon>Cytophagia</taxon>
        <taxon>Cytophagales</taxon>
        <taxon>Hymenobacteraceae</taxon>
        <taxon>Adhaeribacter</taxon>
    </lineage>
</organism>
<dbReference type="SUPFAM" id="SSF51658">
    <property type="entry name" value="Xylose isomerase-like"/>
    <property type="match status" value="1"/>
</dbReference>
<keyword evidence="2" id="KW-0413">Isomerase</keyword>
<proteinExistence type="predicted"/>
<reference evidence="2 3" key="1">
    <citation type="submission" date="2018-03" db="EMBL/GenBank/DDBJ databases">
        <title>Adhaeribacter sp. HMF7605 Genome sequencing and assembly.</title>
        <authorList>
            <person name="Kang H."/>
            <person name="Kang J."/>
            <person name="Cha I."/>
            <person name="Kim H."/>
            <person name="Joh K."/>
        </authorList>
    </citation>
    <scope>NUCLEOTIDE SEQUENCE [LARGE SCALE GENOMIC DNA]</scope>
    <source>
        <strain evidence="2 3">HMF7605</strain>
    </source>
</reference>
<dbReference type="InterPro" id="IPR050312">
    <property type="entry name" value="IolE/XylAMocC-like"/>
</dbReference>
<dbReference type="AlphaFoldDB" id="A0A2T2YP53"/>
<dbReference type="PANTHER" id="PTHR12110">
    <property type="entry name" value="HYDROXYPYRUVATE ISOMERASE"/>
    <property type="match status" value="1"/>
</dbReference>
<dbReference type="InterPro" id="IPR013022">
    <property type="entry name" value="Xyl_isomerase-like_TIM-brl"/>
</dbReference>
<dbReference type="PROSITE" id="PS51318">
    <property type="entry name" value="TAT"/>
    <property type="match status" value="1"/>
</dbReference>
<evidence type="ECO:0000259" key="1">
    <source>
        <dbReference type="Pfam" id="PF01261"/>
    </source>
</evidence>
<protein>
    <submittedName>
        <fullName evidence="2">Sugar phosphate isomerase/epimerase</fullName>
    </submittedName>
</protein>
<dbReference type="GO" id="GO:0016853">
    <property type="term" value="F:isomerase activity"/>
    <property type="evidence" value="ECO:0007669"/>
    <property type="project" value="UniProtKB-KW"/>
</dbReference>
<dbReference type="Gene3D" id="3.20.20.150">
    <property type="entry name" value="Divalent-metal-dependent TIM barrel enzymes"/>
    <property type="match status" value="1"/>
</dbReference>
<feature type="domain" description="Xylose isomerase-like TIM barrel" evidence="1">
    <location>
        <begin position="58"/>
        <end position="272"/>
    </location>
</feature>
<evidence type="ECO:0000313" key="3">
    <source>
        <dbReference type="Proteomes" id="UP000240357"/>
    </source>
</evidence>
<sequence>MLLENLYSRRQIIKSSAALAGLSIIAPWWEVFASAHQAKYKISTCDWSINKGSDVEALAFAKKIGFDGVQVSLGTVANNMHLRRPEVQQAYKDAAKKQGVQISSLAIGELNNVPYKSEPVTEEWVSDSIDVAKAMGCKVILLAFFGKGDLRGDEAGIQEVIRRLMKVAPKAEKAGIILGIESWLSADDHLKIIQAVGSQNVRVYYDVANSTQMGYDIYEEMSRLGKEYICEVHAKENGFLLGQGKVDFVRLKKVLDDMGFEGWVIIEGALPEGADLYKSYVTNLKYLRSVLNKA</sequence>
<dbReference type="Proteomes" id="UP000240357">
    <property type="component" value="Unassembled WGS sequence"/>
</dbReference>
<comment type="caution">
    <text evidence="2">The sequence shown here is derived from an EMBL/GenBank/DDBJ whole genome shotgun (WGS) entry which is preliminary data.</text>
</comment>